<evidence type="ECO:0000256" key="8">
    <source>
        <dbReference type="ARBA" id="ARBA00022960"/>
    </source>
</evidence>
<evidence type="ECO:0000256" key="2">
    <source>
        <dbReference type="ARBA" id="ARBA00004752"/>
    </source>
</evidence>
<feature type="transmembrane region" description="Helical" evidence="16">
    <location>
        <begin position="205"/>
        <end position="225"/>
    </location>
</feature>
<evidence type="ECO:0000256" key="11">
    <source>
        <dbReference type="ARBA" id="ARBA00023136"/>
    </source>
</evidence>
<feature type="transmembrane region" description="Helical" evidence="16">
    <location>
        <begin position="28"/>
        <end position="49"/>
    </location>
</feature>
<keyword evidence="6 16" id="KW-0808">Transferase</keyword>
<dbReference type="GO" id="GO:0008360">
    <property type="term" value="P:regulation of cell shape"/>
    <property type="evidence" value="ECO:0007669"/>
    <property type="project" value="UniProtKB-KW"/>
</dbReference>
<evidence type="ECO:0000256" key="9">
    <source>
        <dbReference type="ARBA" id="ARBA00022984"/>
    </source>
</evidence>
<keyword evidence="18" id="KW-1185">Reference proteome</keyword>
<dbReference type="NCBIfam" id="TIGR02614">
    <property type="entry name" value="ftsW"/>
    <property type="match status" value="1"/>
</dbReference>
<comment type="caution">
    <text evidence="17">The sequence shown here is derived from an EMBL/GenBank/DDBJ whole genome shotgun (WGS) entry which is preliminary data.</text>
</comment>
<comment type="function">
    <text evidence="16">Peptidoglycan polymerase that is essential for cell division.</text>
</comment>
<evidence type="ECO:0000256" key="5">
    <source>
        <dbReference type="ARBA" id="ARBA00022676"/>
    </source>
</evidence>
<evidence type="ECO:0000256" key="3">
    <source>
        <dbReference type="ARBA" id="ARBA00022475"/>
    </source>
</evidence>
<gene>
    <name evidence="16 17" type="primary">ftsW</name>
    <name evidence="17" type="ORF">GCM10007392_12260</name>
</gene>
<evidence type="ECO:0000256" key="14">
    <source>
        <dbReference type="ARBA" id="ARBA00038053"/>
    </source>
</evidence>
<keyword evidence="7 16" id="KW-0812">Transmembrane</keyword>
<keyword evidence="10 16" id="KW-1133">Transmembrane helix</keyword>
<evidence type="ECO:0000256" key="10">
    <source>
        <dbReference type="ARBA" id="ARBA00022989"/>
    </source>
</evidence>
<feature type="transmembrane region" description="Helical" evidence="16">
    <location>
        <begin position="61"/>
        <end position="81"/>
    </location>
</feature>
<dbReference type="GO" id="GO:0032153">
    <property type="term" value="C:cell division site"/>
    <property type="evidence" value="ECO:0007669"/>
    <property type="project" value="UniProtKB-UniRule"/>
</dbReference>
<comment type="pathway">
    <text evidence="2 16">Cell wall biogenesis; peptidoglycan biosynthesis.</text>
</comment>
<keyword evidence="5 16" id="KW-0328">Glycosyltransferase</keyword>
<dbReference type="AlphaFoldDB" id="A0A918K2R8"/>
<keyword evidence="11 16" id="KW-0472">Membrane</keyword>
<organism evidence="17 18">
    <name type="scientific">Saccharospirillum salsuginis</name>
    <dbReference type="NCBI Taxonomy" id="418750"/>
    <lineage>
        <taxon>Bacteria</taxon>
        <taxon>Pseudomonadati</taxon>
        <taxon>Pseudomonadota</taxon>
        <taxon>Gammaproteobacteria</taxon>
        <taxon>Oceanospirillales</taxon>
        <taxon>Saccharospirillaceae</taxon>
        <taxon>Saccharospirillum</taxon>
    </lineage>
</organism>
<keyword evidence="3 16" id="KW-1003">Cell membrane</keyword>
<dbReference type="Proteomes" id="UP000626148">
    <property type="component" value="Unassembled WGS sequence"/>
</dbReference>
<evidence type="ECO:0000256" key="7">
    <source>
        <dbReference type="ARBA" id="ARBA00022692"/>
    </source>
</evidence>
<name>A0A918K2R8_9GAMM</name>
<comment type="subcellular location">
    <subcellularLocation>
        <location evidence="16">Cell inner membrane</location>
        <topology evidence="16">Multi-pass membrane protein</topology>
    </subcellularLocation>
    <subcellularLocation>
        <location evidence="1">Cell membrane</location>
        <topology evidence="1">Multi-pass membrane protein</topology>
    </subcellularLocation>
    <text evidence="16">Localizes to the division septum.</text>
</comment>
<reference evidence="17" key="2">
    <citation type="submission" date="2020-09" db="EMBL/GenBank/DDBJ databases">
        <authorList>
            <person name="Sun Q."/>
            <person name="Kim S."/>
        </authorList>
    </citation>
    <scope>NUCLEOTIDE SEQUENCE</scope>
    <source>
        <strain evidence="17">KCTC 22169</strain>
    </source>
</reference>
<proteinExistence type="inferred from homology"/>
<feature type="transmembrane region" description="Helical" evidence="16">
    <location>
        <begin position="183"/>
        <end position="200"/>
    </location>
</feature>
<feature type="transmembrane region" description="Helical" evidence="16">
    <location>
        <begin position="324"/>
        <end position="347"/>
    </location>
</feature>
<sequence length="395" mass="42732">MTAQAKALPLLTDRLSEAYQPLWQPDRWLLGSCLALLVLGLVMIASASIDVSQQRFGVPYHYVIRHVIYLAAGIGLAAVLSTVPMKVWQATSWLLLFAALALLVIVLIPGIGKEVKGSFRWIDLGPVGFQPSELGKVAIILYVASYLVRRRDEVISRWSGFLKPLLVMSVMVVLLLLEPDFGTVVVVLSTILGMLFLGGVKAGQFFLAVIAAAGAVASMAFSQSYRVQRLLAFLDPWSEENVYGSGYQLTQSLIAFGRGEWVGVGLGNSMQKLFYLPEAHNDFILAIIGEELGLIGVLTVLALYAVLVYRMFAIGRLAEQKDYLFGAFVCYGIALLFAIQGLINIGVNTGLLPTKGLTLPFLSAGGTSLLVCLSLVALVNRVYGETLRLAGEAKS</sequence>
<reference evidence="17" key="1">
    <citation type="journal article" date="2014" name="Int. J. Syst. Evol. Microbiol.">
        <title>Complete genome sequence of Corynebacterium casei LMG S-19264T (=DSM 44701T), isolated from a smear-ripened cheese.</title>
        <authorList>
            <consortium name="US DOE Joint Genome Institute (JGI-PGF)"/>
            <person name="Walter F."/>
            <person name="Albersmeier A."/>
            <person name="Kalinowski J."/>
            <person name="Ruckert C."/>
        </authorList>
    </citation>
    <scope>NUCLEOTIDE SEQUENCE</scope>
    <source>
        <strain evidence="17">KCTC 22169</strain>
    </source>
</reference>
<comment type="catalytic activity">
    <reaction evidence="15 16">
        <text>[GlcNAc-(1-&gt;4)-Mur2Ac(oyl-L-Ala-gamma-D-Glu-L-Lys-D-Ala-D-Ala)](n)-di-trans,octa-cis-undecaprenyl diphosphate + beta-D-GlcNAc-(1-&gt;4)-Mur2Ac(oyl-L-Ala-gamma-D-Glu-L-Lys-D-Ala-D-Ala)-di-trans,octa-cis-undecaprenyl diphosphate = [GlcNAc-(1-&gt;4)-Mur2Ac(oyl-L-Ala-gamma-D-Glu-L-Lys-D-Ala-D-Ala)](n+1)-di-trans,octa-cis-undecaprenyl diphosphate + di-trans,octa-cis-undecaprenyl diphosphate + H(+)</text>
        <dbReference type="Rhea" id="RHEA:23708"/>
        <dbReference type="Rhea" id="RHEA-COMP:9602"/>
        <dbReference type="Rhea" id="RHEA-COMP:9603"/>
        <dbReference type="ChEBI" id="CHEBI:15378"/>
        <dbReference type="ChEBI" id="CHEBI:58405"/>
        <dbReference type="ChEBI" id="CHEBI:60033"/>
        <dbReference type="ChEBI" id="CHEBI:78435"/>
        <dbReference type="EC" id="2.4.99.28"/>
    </reaction>
</comment>
<evidence type="ECO:0000256" key="13">
    <source>
        <dbReference type="ARBA" id="ARBA00023316"/>
    </source>
</evidence>
<dbReference type="InterPro" id="IPR001182">
    <property type="entry name" value="FtsW/RodA"/>
</dbReference>
<evidence type="ECO:0000256" key="1">
    <source>
        <dbReference type="ARBA" id="ARBA00004651"/>
    </source>
</evidence>
<evidence type="ECO:0000256" key="15">
    <source>
        <dbReference type="ARBA" id="ARBA00049902"/>
    </source>
</evidence>
<keyword evidence="4 16" id="KW-0132">Cell division</keyword>
<dbReference type="HAMAP" id="MF_00913">
    <property type="entry name" value="PGT_FtsW_proteobact"/>
    <property type="match status" value="1"/>
</dbReference>
<keyword evidence="8 16" id="KW-0133">Cell shape</keyword>
<keyword evidence="9 16" id="KW-0573">Peptidoglycan synthesis</keyword>
<dbReference type="GO" id="GO:0009252">
    <property type="term" value="P:peptidoglycan biosynthetic process"/>
    <property type="evidence" value="ECO:0007669"/>
    <property type="project" value="UniProtKB-UniRule"/>
</dbReference>
<evidence type="ECO:0000256" key="12">
    <source>
        <dbReference type="ARBA" id="ARBA00023306"/>
    </source>
</evidence>
<dbReference type="GO" id="GO:0005886">
    <property type="term" value="C:plasma membrane"/>
    <property type="evidence" value="ECO:0007669"/>
    <property type="project" value="UniProtKB-SubCell"/>
</dbReference>
<accession>A0A918K2R8</accession>
<evidence type="ECO:0000256" key="16">
    <source>
        <dbReference type="HAMAP-Rule" id="MF_00913"/>
    </source>
</evidence>
<dbReference type="GO" id="GO:0008955">
    <property type="term" value="F:peptidoglycan glycosyltransferase activity"/>
    <property type="evidence" value="ECO:0007669"/>
    <property type="project" value="UniProtKB-UniRule"/>
</dbReference>
<evidence type="ECO:0000313" key="17">
    <source>
        <dbReference type="EMBL" id="GGX46688.1"/>
    </source>
</evidence>
<keyword evidence="12 16" id="KW-0131">Cell cycle</keyword>
<dbReference type="PANTHER" id="PTHR30474">
    <property type="entry name" value="CELL CYCLE PROTEIN"/>
    <property type="match status" value="1"/>
</dbReference>
<evidence type="ECO:0000313" key="18">
    <source>
        <dbReference type="Proteomes" id="UP000626148"/>
    </source>
</evidence>
<dbReference type="GO" id="GO:0015648">
    <property type="term" value="F:lipid-linked peptidoglycan transporter activity"/>
    <property type="evidence" value="ECO:0007669"/>
    <property type="project" value="TreeGrafter"/>
</dbReference>
<dbReference type="InterPro" id="IPR013437">
    <property type="entry name" value="FtsW"/>
</dbReference>
<keyword evidence="13 16" id="KW-0961">Cell wall biogenesis/degradation</keyword>
<dbReference type="InterPro" id="IPR018365">
    <property type="entry name" value="Cell_cycle_FtsW-rel_CS"/>
</dbReference>
<dbReference type="PANTHER" id="PTHR30474:SF2">
    <property type="entry name" value="PEPTIDOGLYCAN GLYCOSYLTRANSFERASE FTSW-RELATED"/>
    <property type="match status" value="1"/>
</dbReference>
<dbReference type="PROSITE" id="PS00428">
    <property type="entry name" value="FTSW_RODA_SPOVE"/>
    <property type="match status" value="1"/>
</dbReference>
<dbReference type="RefSeq" id="WP_189607601.1">
    <property type="nucleotide sequence ID" value="NZ_BMXR01000002.1"/>
</dbReference>
<dbReference type="GO" id="GO:0043093">
    <property type="term" value="P:FtsZ-dependent cytokinesis"/>
    <property type="evidence" value="ECO:0007669"/>
    <property type="project" value="UniProtKB-UniRule"/>
</dbReference>
<protein>
    <recommendedName>
        <fullName evidence="16">Probable peptidoglycan glycosyltransferase FtsW</fullName>
        <shortName evidence="16">PGT</shortName>
        <ecNumber evidence="16">2.4.99.28</ecNumber>
    </recommendedName>
    <alternativeName>
        <fullName evidence="16">Cell division protein FtsW</fullName>
    </alternativeName>
    <alternativeName>
        <fullName evidence="16">Cell wall polymerase</fullName>
    </alternativeName>
    <alternativeName>
        <fullName evidence="16">Peptidoglycan polymerase</fullName>
        <shortName evidence="16">PG polymerase</shortName>
    </alternativeName>
</protein>
<feature type="transmembrane region" description="Helical" evidence="16">
    <location>
        <begin position="93"/>
        <end position="112"/>
    </location>
</feature>
<dbReference type="GO" id="GO:0071555">
    <property type="term" value="P:cell wall organization"/>
    <property type="evidence" value="ECO:0007669"/>
    <property type="project" value="UniProtKB-KW"/>
</dbReference>
<evidence type="ECO:0000256" key="4">
    <source>
        <dbReference type="ARBA" id="ARBA00022618"/>
    </source>
</evidence>
<feature type="transmembrane region" description="Helical" evidence="16">
    <location>
        <begin position="132"/>
        <end position="148"/>
    </location>
</feature>
<feature type="transmembrane region" description="Helical" evidence="16">
    <location>
        <begin position="160"/>
        <end position="177"/>
    </location>
</feature>
<feature type="transmembrane region" description="Helical" evidence="16">
    <location>
        <begin position="292"/>
        <end position="312"/>
    </location>
</feature>
<feature type="transmembrane region" description="Helical" evidence="16">
    <location>
        <begin position="359"/>
        <end position="379"/>
    </location>
</feature>
<comment type="similarity">
    <text evidence="14 16">Belongs to the SEDS family. FtsW subfamily.</text>
</comment>
<dbReference type="Pfam" id="PF01098">
    <property type="entry name" value="FTSW_RODA_SPOVE"/>
    <property type="match status" value="1"/>
</dbReference>
<dbReference type="EMBL" id="BMXR01000002">
    <property type="protein sequence ID" value="GGX46688.1"/>
    <property type="molecule type" value="Genomic_DNA"/>
</dbReference>
<dbReference type="EC" id="2.4.99.28" evidence="16"/>
<keyword evidence="16" id="KW-0997">Cell inner membrane</keyword>
<evidence type="ECO:0000256" key="6">
    <source>
        <dbReference type="ARBA" id="ARBA00022679"/>
    </source>
</evidence>